<dbReference type="Pfam" id="PF00037">
    <property type="entry name" value="Fer4"/>
    <property type="match status" value="1"/>
</dbReference>
<feature type="domain" description="4Fe-4S ferredoxin-type" evidence="15">
    <location>
        <begin position="51"/>
        <end position="81"/>
    </location>
</feature>
<dbReference type="PANTHER" id="PTHR42859:SF2">
    <property type="entry name" value="FERREDOXIN"/>
    <property type="match status" value="1"/>
</dbReference>
<evidence type="ECO:0000256" key="6">
    <source>
        <dbReference type="ARBA" id="ARBA00022485"/>
    </source>
</evidence>
<keyword evidence="14" id="KW-0812">Transmembrane</keyword>
<dbReference type="AlphaFoldDB" id="S6G6G6"/>
<feature type="domain" description="4Fe-4S ferredoxin-type" evidence="15">
    <location>
        <begin position="82"/>
        <end position="111"/>
    </location>
</feature>
<name>S6G6G6_ANAPH</name>
<dbReference type="GO" id="GO:0051538">
    <property type="term" value="F:3 iron, 4 sulfur cluster binding"/>
    <property type="evidence" value="ECO:0007669"/>
    <property type="project" value="UniProtKB-KW"/>
</dbReference>
<keyword evidence="10 13" id="KW-0408">Iron</keyword>
<gene>
    <name evidence="16" type="ORF">CRT38_00125</name>
</gene>
<keyword evidence="8 13" id="KW-0677">Repeat</keyword>
<evidence type="ECO:0000256" key="3">
    <source>
        <dbReference type="ARBA" id="ARBA00003532"/>
    </source>
</evidence>
<evidence type="ECO:0000259" key="15">
    <source>
        <dbReference type="PROSITE" id="PS51379"/>
    </source>
</evidence>
<dbReference type="GO" id="GO:0009055">
    <property type="term" value="F:electron transfer activity"/>
    <property type="evidence" value="ECO:0007669"/>
    <property type="project" value="InterPro"/>
</dbReference>
<proteinExistence type="predicted"/>
<keyword evidence="11 13" id="KW-0411">Iron-sulfur</keyword>
<comment type="cofactor">
    <cofactor evidence="1 13">
        <name>[3Fe-4S] cluster</name>
        <dbReference type="ChEBI" id="CHEBI:21137"/>
    </cofactor>
</comment>
<evidence type="ECO:0000313" key="17">
    <source>
        <dbReference type="Proteomes" id="UP000053165"/>
    </source>
</evidence>
<dbReference type="InterPro" id="IPR022569">
    <property type="entry name" value="Fd_C"/>
</dbReference>
<dbReference type="GO" id="GO:0051539">
    <property type="term" value="F:4 iron, 4 sulfur cluster binding"/>
    <property type="evidence" value="ECO:0007669"/>
    <property type="project" value="UniProtKB-KW"/>
</dbReference>
<dbReference type="GO" id="GO:0046872">
    <property type="term" value="F:metal ion binding"/>
    <property type="evidence" value="ECO:0007669"/>
    <property type="project" value="UniProtKB-KW"/>
</dbReference>
<dbReference type="Proteomes" id="UP000053165">
    <property type="component" value="Unassembled WGS sequence"/>
</dbReference>
<keyword evidence="12 13" id="KW-0003">3Fe-4S</keyword>
<evidence type="ECO:0000256" key="4">
    <source>
        <dbReference type="ARBA" id="ARBA00013529"/>
    </source>
</evidence>
<dbReference type="SUPFAM" id="SSF54862">
    <property type="entry name" value="4Fe-4S ferredoxins"/>
    <property type="match status" value="1"/>
</dbReference>
<dbReference type="InterPro" id="IPR017896">
    <property type="entry name" value="4Fe4S_Fe-S-bd"/>
</dbReference>
<comment type="cofactor">
    <cofactor evidence="2 13">
        <name>[4Fe-4S] cluster</name>
        <dbReference type="ChEBI" id="CHEBI:49883"/>
    </cofactor>
</comment>
<dbReference type="Pfam" id="PF11953">
    <property type="entry name" value="DUF3470"/>
    <property type="match status" value="1"/>
</dbReference>
<dbReference type="InterPro" id="IPR050294">
    <property type="entry name" value="RnfB_subfamily"/>
</dbReference>
<dbReference type="PANTHER" id="PTHR42859">
    <property type="entry name" value="OXIDOREDUCTASE"/>
    <property type="match status" value="1"/>
</dbReference>
<dbReference type="InterPro" id="IPR000813">
    <property type="entry name" value="7Fe_ferredoxin"/>
</dbReference>
<evidence type="ECO:0000256" key="8">
    <source>
        <dbReference type="ARBA" id="ARBA00022737"/>
    </source>
</evidence>
<evidence type="ECO:0000256" key="9">
    <source>
        <dbReference type="ARBA" id="ARBA00022982"/>
    </source>
</evidence>
<keyword evidence="6 13" id="KW-0004">4Fe-4S</keyword>
<sequence>MGRSKTSLLLRLTETTRNTLFSCSLLIFRLLSLLPKLELGIITIVLFGFFCMTHFVTDRCIRCKYTDCVEVCPVDCFYEGNNMLVIDPDQCIDCGVCVPECPADAIVSDEFIEDVLASDDSALNDEQKMLKTFYKINEDFSKKWKNITSAQPHLEDADTYKSMAGKYQFFDENIKEE</sequence>
<keyword evidence="14" id="KW-1133">Transmembrane helix</keyword>
<dbReference type="PATRIC" id="fig|1269275.4.peg.27"/>
<feature type="transmembrane region" description="Helical" evidence="14">
    <location>
        <begin position="37"/>
        <end position="56"/>
    </location>
</feature>
<evidence type="ECO:0000313" key="16">
    <source>
        <dbReference type="EMBL" id="EOA62860.2"/>
    </source>
</evidence>
<evidence type="ECO:0000256" key="11">
    <source>
        <dbReference type="ARBA" id="ARBA00023014"/>
    </source>
</evidence>
<dbReference type="PROSITE" id="PS00198">
    <property type="entry name" value="4FE4S_FER_1"/>
    <property type="match status" value="1"/>
</dbReference>
<evidence type="ECO:0000256" key="12">
    <source>
        <dbReference type="ARBA" id="ARBA00023291"/>
    </source>
</evidence>
<keyword evidence="9 13" id="KW-0249">Electron transport</keyword>
<dbReference type="InterPro" id="IPR017900">
    <property type="entry name" value="4Fe4S_Fe_S_CS"/>
</dbReference>
<dbReference type="PROSITE" id="PS51379">
    <property type="entry name" value="4FE4S_FER_2"/>
    <property type="match status" value="2"/>
</dbReference>
<comment type="caution">
    <text evidence="16">The sequence shown here is derived from an EMBL/GenBank/DDBJ whole genome shotgun (WGS) entry which is preliminary data.</text>
</comment>
<keyword evidence="5 13" id="KW-0813">Transport</keyword>
<protein>
    <recommendedName>
        <fullName evidence="4 13">Ferredoxin</fullName>
    </recommendedName>
</protein>
<dbReference type="EMBL" id="APHI01000001">
    <property type="protein sequence ID" value="EOA62860.2"/>
    <property type="molecule type" value="Genomic_DNA"/>
</dbReference>
<dbReference type="Gene3D" id="3.30.70.20">
    <property type="match status" value="1"/>
</dbReference>
<evidence type="ECO:0000256" key="14">
    <source>
        <dbReference type="SAM" id="Phobius"/>
    </source>
</evidence>
<reference evidence="16 17" key="1">
    <citation type="submission" date="2013-03" db="EMBL/GenBank/DDBJ databases">
        <title>Genome sequence of Anaplasma phagocytophilum strain CRT38.</title>
        <authorList>
            <person name="Felsheim R.F."/>
            <person name="Kurtti T.J."/>
            <person name="Munderloh U.G."/>
        </authorList>
    </citation>
    <scope>NUCLEOTIDE SEQUENCE [LARGE SCALE GENOMIC DNA]</scope>
    <source>
        <strain evidence="16 17">CRT38</strain>
    </source>
</reference>
<evidence type="ECO:0000256" key="10">
    <source>
        <dbReference type="ARBA" id="ARBA00023004"/>
    </source>
</evidence>
<dbReference type="PRINTS" id="PR00354">
    <property type="entry name" value="7FE8SFRDOXIN"/>
</dbReference>
<evidence type="ECO:0000256" key="2">
    <source>
        <dbReference type="ARBA" id="ARBA00001966"/>
    </source>
</evidence>
<evidence type="ECO:0000256" key="5">
    <source>
        <dbReference type="ARBA" id="ARBA00022448"/>
    </source>
</evidence>
<organism evidence="16 17">
    <name type="scientific">Anaplasma phagocytophilum str. CRT38</name>
    <dbReference type="NCBI Taxonomy" id="1269275"/>
    <lineage>
        <taxon>Bacteria</taxon>
        <taxon>Pseudomonadati</taxon>
        <taxon>Pseudomonadota</taxon>
        <taxon>Alphaproteobacteria</taxon>
        <taxon>Rickettsiales</taxon>
        <taxon>Anaplasmataceae</taxon>
        <taxon>Anaplasma</taxon>
        <taxon>phagocytophilum group</taxon>
    </lineage>
</organism>
<keyword evidence="7 13" id="KW-0479">Metal-binding</keyword>
<comment type="function">
    <text evidence="3 13">Ferredoxins are iron-sulfur proteins that transfer electrons in a wide variety of metabolic reactions.</text>
</comment>
<keyword evidence="14" id="KW-0472">Membrane</keyword>
<evidence type="ECO:0000256" key="7">
    <source>
        <dbReference type="ARBA" id="ARBA00022723"/>
    </source>
</evidence>
<accession>S6G6G6</accession>
<evidence type="ECO:0000256" key="1">
    <source>
        <dbReference type="ARBA" id="ARBA00001927"/>
    </source>
</evidence>
<evidence type="ECO:0000256" key="13">
    <source>
        <dbReference type="RuleBase" id="RU364098"/>
    </source>
</evidence>